<dbReference type="EMBL" id="CAJVQC010135546">
    <property type="protein sequence ID" value="CAG8842770.1"/>
    <property type="molecule type" value="Genomic_DNA"/>
</dbReference>
<protein>
    <submittedName>
        <fullName evidence="1">7798_t:CDS:1</fullName>
    </submittedName>
</protein>
<name>A0ACA9SMH4_9GLOM</name>
<keyword evidence="2" id="KW-1185">Reference proteome</keyword>
<gene>
    <name evidence="1" type="ORF">RPERSI_LOCUS32470</name>
</gene>
<feature type="non-terminal residue" evidence="1">
    <location>
        <position position="1"/>
    </location>
</feature>
<sequence>SESELETPRGKIKEKNSDLTLLRTSLTNTNELLTRTQKERDDFKFSLEKENREKEVLKTELANIKQELAEAIQRENEKDQRIDELENSQVSLNQQIANLQEQVNNLRTNAEVNSQSLESMREQLQQRQENET</sequence>
<accession>A0ACA9SMH4</accession>
<organism evidence="1 2">
    <name type="scientific">Racocetra persica</name>
    <dbReference type="NCBI Taxonomy" id="160502"/>
    <lineage>
        <taxon>Eukaryota</taxon>
        <taxon>Fungi</taxon>
        <taxon>Fungi incertae sedis</taxon>
        <taxon>Mucoromycota</taxon>
        <taxon>Glomeromycotina</taxon>
        <taxon>Glomeromycetes</taxon>
        <taxon>Diversisporales</taxon>
        <taxon>Gigasporaceae</taxon>
        <taxon>Racocetra</taxon>
    </lineage>
</organism>
<evidence type="ECO:0000313" key="2">
    <source>
        <dbReference type="Proteomes" id="UP000789920"/>
    </source>
</evidence>
<evidence type="ECO:0000313" key="1">
    <source>
        <dbReference type="EMBL" id="CAG8842770.1"/>
    </source>
</evidence>
<comment type="caution">
    <text evidence="1">The sequence shown here is derived from an EMBL/GenBank/DDBJ whole genome shotgun (WGS) entry which is preliminary data.</text>
</comment>
<proteinExistence type="predicted"/>
<dbReference type="Proteomes" id="UP000789920">
    <property type="component" value="Unassembled WGS sequence"/>
</dbReference>
<reference evidence="1" key="1">
    <citation type="submission" date="2021-06" db="EMBL/GenBank/DDBJ databases">
        <authorList>
            <person name="Kallberg Y."/>
            <person name="Tangrot J."/>
            <person name="Rosling A."/>
        </authorList>
    </citation>
    <scope>NUCLEOTIDE SEQUENCE</scope>
    <source>
        <strain evidence="1">MA461A</strain>
    </source>
</reference>